<dbReference type="Proteomes" id="UP000015346">
    <property type="component" value="Unassembled WGS sequence"/>
</dbReference>
<dbReference type="PANTHER" id="PTHR30582:SF24">
    <property type="entry name" value="L,D-TRANSPEPTIDASE ERFK_SRFK-RELATED"/>
    <property type="match status" value="1"/>
</dbReference>
<feature type="domain" description="L,D-TPase catalytic" evidence="10">
    <location>
        <begin position="54"/>
        <end position="191"/>
    </location>
</feature>
<dbReference type="Gene3D" id="2.40.440.10">
    <property type="entry name" value="L,D-transpeptidase catalytic domain-like"/>
    <property type="match status" value="1"/>
</dbReference>
<evidence type="ECO:0000256" key="8">
    <source>
        <dbReference type="ARBA" id="ARBA00023316"/>
    </source>
</evidence>
<accession>S9SEF3</accession>
<dbReference type="OrthoDB" id="9795305at2"/>
<dbReference type="RefSeq" id="WP_021098069.1">
    <property type="nucleotide sequence ID" value="NZ_KE557321.1"/>
</dbReference>
<sequence>MPEEIIGGVPASQIVPGYGLLEDMGYTLPPVPPEYLQGVNRRAYVPYRGDEPPGTIEIDPHAKFLYWIEPGGMAWRYPIAVGREGLGMSGRTTVGRKATWPSWTPTANMLRREPEVYGPYRNGVPGGLASPLGARALYLYRGGRDTFYRIHGTNDLSSIGNSGSAGCIRLFNHDIIDLYERVPNGTTVVVRTLEDSIRIEGPLMARRGIELPPFHISPERLYAGDTTQRPAIPQAMVPEIFYGNPEAQIGVTYIPDQEDLAIAAALGIAPPPGIQPVPTGGMSGGTGY</sequence>
<dbReference type="CDD" id="cd16913">
    <property type="entry name" value="YkuD_like"/>
    <property type="match status" value="1"/>
</dbReference>
<keyword evidence="6 9" id="KW-0133">Cell shape</keyword>
<gene>
    <name evidence="11" type="ORF">ruthe_01983</name>
</gene>
<dbReference type="STRING" id="1123069.ruthe_01983"/>
<dbReference type="GO" id="GO:0071555">
    <property type="term" value="P:cell wall organization"/>
    <property type="evidence" value="ECO:0007669"/>
    <property type="project" value="UniProtKB-UniRule"/>
</dbReference>
<dbReference type="SUPFAM" id="SSF141523">
    <property type="entry name" value="L,D-transpeptidase catalytic domain-like"/>
    <property type="match status" value="1"/>
</dbReference>
<evidence type="ECO:0000256" key="9">
    <source>
        <dbReference type="PROSITE-ProRule" id="PRU01373"/>
    </source>
</evidence>
<dbReference type="PROSITE" id="PS52029">
    <property type="entry name" value="LD_TPASE"/>
    <property type="match status" value="1"/>
</dbReference>
<dbReference type="InterPro" id="IPR050979">
    <property type="entry name" value="LD-transpeptidase"/>
</dbReference>
<organism evidence="11 12">
    <name type="scientific">Rubellimicrobium thermophilum DSM 16684</name>
    <dbReference type="NCBI Taxonomy" id="1123069"/>
    <lineage>
        <taxon>Bacteria</taxon>
        <taxon>Pseudomonadati</taxon>
        <taxon>Pseudomonadota</taxon>
        <taxon>Alphaproteobacteria</taxon>
        <taxon>Rhodobacterales</taxon>
        <taxon>Roseobacteraceae</taxon>
        <taxon>Rubellimicrobium</taxon>
    </lineage>
</organism>
<keyword evidence="5" id="KW-0378">Hydrolase</keyword>
<evidence type="ECO:0000256" key="7">
    <source>
        <dbReference type="ARBA" id="ARBA00022984"/>
    </source>
</evidence>
<dbReference type="GO" id="GO:0008360">
    <property type="term" value="P:regulation of cell shape"/>
    <property type="evidence" value="ECO:0007669"/>
    <property type="project" value="UniProtKB-UniRule"/>
</dbReference>
<evidence type="ECO:0000256" key="6">
    <source>
        <dbReference type="ARBA" id="ARBA00022960"/>
    </source>
</evidence>
<dbReference type="GO" id="GO:0016757">
    <property type="term" value="F:glycosyltransferase activity"/>
    <property type="evidence" value="ECO:0007669"/>
    <property type="project" value="UniProtKB-KW"/>
</dbReference>
<keyword evidence="4" id="KW-0808">Transferase</keyword>
<keyword evidence="12" id="KW-1185">Reference proteome</keyword>
<keyword evidence="3" id="KW-0328">Glycosyltransferase</keyword>
<keyword evidence="8 9" id="KW-0961">Cell wall biogenesis/degradation</keyword>
<evidence type="ECO:0000313" key="11">
    <source>
        <dbReference type="EMBL" id="EPX84624.1"/>
    </source>
</evidence>
<evidence type="ECO:0000256" key="2">
    <source>
        <dbReference type="ARBA" id="ARBA00005992"/>
    </source>
</evidence>
<dbReference type="EMBL" id="AOLV01000020">
    <property type="protein sequence ID" value="EPX84624.1"/>
    <property type="molecule type" value="Genomic_DNA"/>
</dbReference>
<dbReference type="PATRIC" id="fig|1123069.3.peg.1954"/>
<keyword evidence="7 9" id="KW-0573">Peptidoglycan synthesis</keyword>
<dbReference type="UniPathway" id="UPA00219"/>
<comment type="similarity">
    <text evidence="2">Belongs to the YkuD family.</text>
</comment>
<evidence type="ECO:0000259" key="10">
    <source>
        <dbReference type="PROSITE" id="PS52029"/>
    </source>
</evidence>
<dbReference type="PANTHER" id="PTHR30582">
    <property type="entry name" value="L,D-TRANSPEPTIDASE"/>
    <property type="match status" value="1"/>
</dbReference>
<protein>
    <submittedName>
        <fullName evidence="11">Uncharacterized protein putative in bacteria</fullName>
    </submittedName>
</protein>
<dbReference type="GO" id="GO:0005576">
    <property type="term" value="C:extracellular region"/>
    <property type="evidence" value="ECO:0007669"/>
    <property type="project" value="TreeGrafter"/>
</dbReference>
<evidence type="ECO:0000256" key="5">
    <source>
        <dbReference type="ARBA" id="ARBA00022801"/>
    </source>
</evidence>
<dbReference type="Pfam" id="PF03734">
    <property type="entry name" value="YkuD"/>
    <property type="match status" value="1"/>
</dbReference>
<comment type="pathway">
    <text evidence="1 9">Cell wall biogenesis; peptidoglycan biosynthesis.</text>
</comment>
<dbReference type="AlphaFoldDB" id="S9SEF3"/>
<evidence type="ECO:0000313" key="12">
    <source>
        <dbReference type="Proteomes" id="UP000015346"/>
    </source>
</evidence>
<reference evidence="11 12" key="1">
    <citation type="journal article" date="2013" name="Stand. Genomic Sci.">
        <title>Genome sequence of the reddish-pigmented Rubellimicrobium thermophilum type strain (DSM 16684(T)), a member of the Roseobacter clade.</title>
        <authorList>
            <person name="Fiebig A."/>
            <person name="Riedel T."/>
            <person name="Gronow S."/>
            <person name="Petersen J."/>
            <person name="Klenk H.P."/>
            <person name="Goker M."/>
        </authorList>
    </citation>
    <scope>NUCLEOTIDE SEQUENCE [LARGE SCALE GENOMIC DNA]</scope>
    <source>
        <strain evidence="11 12">DSM 16684</strain>
    </source>
</reference>
<feature type="active site" description="Proton donor/acceptor" evidence="9">
    <location>
        <position position="151"/>
    </location>
</feature>
<proteinExistence type="inferred from homology"/>
<name>S9SEF3_9RHOB</name>
<dbReference type="HOGENOM" id="CLU_042399_0_1_5"/>
<evidence type="ECO:0000256" key="3">
    <source>
        <dbReference type="ARBA" id="ARBA00022676"/>
    </source>
</evidence>
<feature type="active site" description="Nucleophile" evidence="9">
    <location>
        <position position="167"/>
    </location>
</feature>
<dbReference type="GO" id="GO:0071972">
    <property type="term" value="F:peptidoglycan L,D-transpeptidase activity"/>
    <property type="evidence" value="ECO:0007669"/>
    <property type="project" value="TreeGrafter"/>
</dbReference>
<evidence type="ECO:0000256" key="1">
    <source>
        <dbReference type="ARBA" id="ARBA00004752"/>
    </source>
</evidence>
<evidence type="ECO:0000256" key="4">
    <source>
        <dbReference type="ARBA" id="ARBA00022679"/>
    </source>
</evidence>
<dbReference type="GO" id="GO:0018104">
    <property type="term" value="P:peptidoglycan-protein cross-linking"/>
    <property type="evidence" value="ECO:0007669"/>
    <property type="project" value="TreeGrafter"/>
</dbReference>
<comment type="caution">
    <text evidence="11">The sequence shown here is derived from an EMBL/GenBank/DDBJ whole genome shotgun (WGS) entry which is preliminary data.</text>
</comment>
<dbReference type="InterPro" id="IPR038063">
    <property type="entry name" value="Transpep_catalytic_dom"/>
</dbReference>
<dbReference type="InterPro" id="IPR005490">
    <property type="entry name" value="LD_TPept_cat_dom"/>
</dbReference>